<feature type="region of interest" description="Disordered" evidence="2">
    <location>
        <begin position="1"/>
        <end position="54"/>
    </location>
</feature>
<keyword evidence="3" id="KW-1133">Transmembrane helix</keyword>
<feature type="compositionally biased region" description="Pro residues" evidence="2">
    <location>
        <begin position="1347"/>
        <end position="1374"/>
    </location>
</feature>
<evidence type="ECO:0000256" key="1">
    <source>
        <dbReference type="ARBA" id="ARBA00023242"/>
    </source>
</evidence>
<dbReference type="Proteomes" id="UP000699042">
    <property type="component" value="Unassembled WGS sequence"/>
</dbReference>
<reference evidence="4" key="1">
    <citation type="submission" date="2021-05" db="EMBL/GenBank/DDBJ databases">
        <title>Comparative genomics of three Colletotrichum scovillei strains and genetic complementation revealed genes involved fungal growth and virulence on chili pepper.</title>
        <authorList>
            <person name="Hsieh D.-K."/>
            <person name="Chuang S.-C."/>
            <person name="Chen C.-Y."/>
            <person name="Chao Y.-T."/>
            <person name="Lu M.-Y.J."/>
            <person name="Lee M.-H."/>
            <person name="Shih M.-C."/>
        </authorList>
    </citation>
    <scope>NUCLEOTIDE SEQUENCE</scope>
    <source>
        <strain evidence="4">Coll-153</strain>
    </source>
</reference>
<dbReference type="PANTHER" id="PTHR37544">
    <property type="entry name" value="SPRAY-RELATED"/>
    <property type="match status" value="1"/>
</dbReference>
<feature type="transmembrane region" description="Helical" evidence="3">
    <location>
        <begin position="135"/>
        <end position="157"/>
    </location>
</feature>
<protein>
    <submittedName>
        <fullName evidence="4">Uncharacterized protein</fullName>
    </submittedName>
</protein>
<gene>
    <name evidence="4" type="ORF">JMJ77_008787</name>
</gene>
<evidence type="ECO:0000256" key="2">
    <source>
        <dbReference type="SAM" id="MobiDB-lite"/>
    </source>
</evidence>
<accession>A0A9P7UB36</accession>
<dbReference type="GO" id="GO:0008270">
    <property type="term" value="F:zinc ion binding"/>
    <property type="evidence" value="ECO:0007669"/>
    <property type="project" value="InterPro"/>
</dbReference>
<dbReference type="CDD" id="cd00067">
    <property type="entry name" value="GAL4"/>
    <property type="match status" value="1"/>
</dbReference>
<feature type="transmembrane region" description="Helical" evidence="3">
    <location>
        <begin position="177"/>
        <end position="193"/>
    </location>
</feature>
<keyword evidence="3" id="KW-0472">Membrane</keyword>
<keyword evidence="5" id="KW-1185">Reference proteome</keyword>
<dbReference type="GO" id="GO:0000981">
    <property type="term" value="F:DNA-binding transcription factor activity, RNA polymerase II-specific"/>
    <property type="evidence" value="ECO:0007669"/>
    <property type="project" value="InterPro"/>
</dbReference>
<proteinExistence type="predicted"/>
<feature type="region of interest" description="Disordered" evidence="2">
    <location>
        <begin position="1341"/>
        <end position="1383"/>
    </location>
</feature>
<evidence type="ECO:0000313" key="4">
    <source>
        <dbReference type="EMBL" id="KAG7041082.1"/>
    </source>
</evidence>
<comment type="caution">
    <text evidence="4">The sequence shown here is derived from an EMBL/GenBank/DDBJ whole genome shotgun (WGS) entry which is preliminary data.</text>
</comment>
<dbReference type="InterPro" id="IPR021840">
    <property type="entry name" value="DUF3433"/>
</dbReference>
<keyword evidence="1" id="KW-0539">Nucleus</keyword>
<feature type="transmembrane region" description="Helical" evidence="3">
    <location>
        <begin position="779"/>
        <end position="808"/>
    </location>
</feature>
<dbReference type="EMBL" id="JAESDN010000016">
    <property type="protein sequence ID" value="KAG7041082.1"/>
    <property type="molecule type" value="Genomic_DNA"/>
</dbReference>
<feature type="transmembrane region" description="Helical" evidence="3">
    <location>
        <begin position="618"/>
        <end position="640"/>
    </location>
</feature>
<dbReference type="Pfam" id="PF11915">
    <property type="entry name" value="DUF3433"/>
    <property type="match status" value="2"/>
</dbReference>
<keyword evidence="3" id="KW-0812">Transmembrane</keyword>
<sequence>MPGPIASTRDLFVAQPRSIHRKPVASAQYEVVGAQDDDDEQERGLRGHENSLRHRDHPALDENRAFLDEPVDFSDHHRHDGDHYLSPEHGLASVISQNKNSPHVSEFGYSKSPTPSQWSEESRPRMWNPVWLRKTVLVTFAVCFVAMLLTTALLYHFSVQNHGLSTQQEVNHYGWKYGPTAVLVIVAALWRQVDYANKILMPWKELRSGPSDVHKTLLLDYVSPLVTTSFWKAIKNRHWAVVGSIAGWALILLTTVFSTGLLILEPTEVTSNNVDIVMTTSFDAGGFDILDMGPGPAQVYYAINFQNLPYPSGTSEDMVIPQLNAMGNGRPDANFTATTPGAKIGFSCETLPIQNATMTSLPWFSINGAFWVANITTPECNITRAIVAAGPDHNIYAKRNAMQNYQAWYQDYTCNNGVDWSAPLNPPLTKYTTEQLTNTSLPHRMLFTVADMRFSPMDTRRNGPAYIYMEKIVAVMCKYDYTMSNYEVKSTTLAGAKSEVALQSAIQDTNANSSIAGFPNGYLGLAVSNSAEQTKIGDGGVDFVLSTSVPTFFLMMKMKRGLSTIGSFMDTDLLISTASEVFKGIGAQVLSQTSLKPSNTTTQGSITYLENRLHVKGLSTALMCSFLGILTLISIAMIFLRPQNVAPREPGSIAANVTILAASPDLNKLFTGLGSSRRSLIRETLSGFLFKGSLRPGPETTYTIEPSHGQMEPSRTAVPKEYQPISWWRPLAGAPWFLVVSVFLPLAAIAALEIIQRISDNRDGFMEVGTKTSTVLATYVPAAVAISLAGMYSSFEAMAAIFAPFAALKKRDAIASRSVFMNLVGRMAPHAIWESIRSRHFGVTVILMANIMAGFLTIVVSGLYSVLAVQQVEGVALQQMDAFRLDQTTLWAEDNQATAITSLIEYVNLPDPKWTSGDLVFNEIKPMGLSNQAVANGQVPLSAKMTGIRGNLSCSVIPAEQREVQPVLFDRSTMEVRLGGMGTSVSVNNRTALLAINTTLPWMCGRRPSNTTSKTWMQYFQIPSSGSPVYLGKASIMIWGLGNSSLVYGDGAIDTSPSAGNGWPTTDYDIGGMGCPTVAVTFGTARATPRKEKYRNTTRTNFDVESDLATIVCHQKIQEVEANVTFNAPDMTLSRTSPPVVDESTIELLRAPKSDTTSFEFSLNKFFLDFSTSARNVTIQGPNGSNMTGFESLVDPFTRALVTGRNGRPIEELAGEKNSQNLIEASNGLYKTYIAQAIAANMRNATSSSGSNRLPTYQGLVVSQSARRLHQNAGPKIALQAMLGVMALCIVVSRLLIDVNGCDETKPRCVKCVSYGVTCSYAPTSAATALSVEVAFSVDLSSASTTPTPPQPRADPAPPARAPLPPRYVPPPLPQTGSMESPDAAYQLTPTDVRLLERFQKRTVLSLGSAKSRTIYEKKTLPIAFCHPVVMHTVIAMTHLHDLTLLTPSNTPPSQATQTALAYHWYRGVSLLHRKLSNPILPSERDALWLAAAFISVAAFANVASLAAPRDAWPLRQGCPSDLDWLKLGDGKKQVWKMTDTLRAPRGVFADAASELYAHLMKPVEAPCCSTIDDGPEEKGKTTDAWSPPLPEGFADLFDLIQDPTHANPYFTAAASLVVCWRVPPAVTADPDSIELIKPFMGFISKLDPRFRRLLEEKDERAMLLLAYWFARVCDRKHWWMWKRAVLETRAICEYLEARWRGRWEVRLVAFPRMMADQCGLL</sequence>
<dbReference type="PANTHER" id="PTHR37544:SF3">
    <property type="entry name" value="SPRAY"/>
    <property type="match status" value="1"/>
</dbReference>
<feature type="transmembrane region" description="Helical" evidence="3">
    <location>
        <begin position="239"/>
        <end position="264"/>
    </location>
</feature>
<dbReference type="InterPro" id="IPR001138">
    <property type="entry name" value="Zn2Cys6_DnaBD"/>
</dbReference>
<name>A0A9P7UB36_9PEZI</name>
<organism evidence="4 5">
    <name type="scientific">Colletotrichum scovillei</name>
    <dbReference type="NCBI Taxonomy" id="1209932"/>
    <lineage>
        <taxon>Eukaryota</taxon>
        <taxon>Fungi</taxon>
        <taxon>Dikarya</taxon>
        <taxon>Ascomycota</taxon>
        <taxon>Pezizomycotina</taxon>
        <taxon>Sordariomycetes</taxon>
        <taxon>Hypocreomycetidae</taxon>
        <taxon>Glomerellales</taxon>
        <taxon>Glomerellaceae</taxon>
        <taxon>Colletotrichum</taxon>
        <taxon>Colletotrichum acutatum species complex</taxon>
    </lineage>
</organism>
<evidence type="ECO:0000313" key="5">
    <source>
        <dbReference type="Proteomes" id="UP000699042"/>
    </source>
</evidence>
<feature type="transmembrane region" description="Helical" evidence="3">
    <location>
        <begin position="841"/>
        <end position="864"/>
    </location>
</feature>
<feature type="compositionally biased region" description="Basic and acidic residues" evidence="2">
    <location>
        <begin position="42"/>
        <end position="54"/>
    </location>
</feature>
<feature type="transmembrane region" description="Helical" evidence="3">
    <location>
        <begin position="736"/>
        <end position="759"/>
    </location>
</feature>
<evidence type="ECO:0000256" key="3">
    <source>
        <dbReference type="SAM" id="Phobius"/>
    </source>
</evidence>